<dbReference type="SUPFAM" id="SSF53335">
    <property type="entry name" value="S-adenosyl-L-methionine-dependent methyltransferases"/>
    <property type="match status" value="2"/>
</dbReference>
<dbReference type="Gene3D" id="3.40.50.150">
    <property type="entry name" value="Vaccinia Virus protein VP39"/>
    <property type="match status" value="1"/>
</dbReference>
<dbReference type="Pfam" id="PF22528">
    <property type="entry name" value="PRMT_C"/>
    <property type="match status" value="2"/>
</dbReference>
<dbReference type="OrthoDB" id="5980806at2759"/>
<dbReference type="Gene3D" id="1.25.40.10">
    <property type="entry name" value="Tetratricopeptide repeat domain"/>
    <property type="match status" value="1"/>
</dbReference>
<organism evidence="6 7">
    <name type="scientific">Trichonephila inaurata madagascariensis</name>
    <dbReference type="NCBI Taxonomy" id="2747483"/>
    <lineage>
        <taxon>Eukaryota</taxon>
        <taxon>Metazoa</taxon>
        <taxon>Ecdysozoa</taxon>
        <taxon>Arthropoda</taxon>
        <taxon>Chelicerata</taxon>
        <taxon>Arachnida</taxon>
        <taxon>Araneae</taxon>
        <taxon>Araneomorphae</taxon>
        <taxon>Entelegynae</taxon>
        <taxon>Araneoidea</taxon>
        <taxon>Nephilidae</taxon>
        <taxon>Trichonephila</taxon>
        <taxon>Trichonephila inaurata</taxon>
    </lineage>
</organism>
<evidence type="ECO:0000256" key="2">
    <source>
        <dbReference type="ARBA" id="ARBA00022679"/>
    </source>
</evidence>
<keyword evidence="2 4" id="KW-0808">Transferase</keyword>
<dbReference type="InterPro" id="IPR029063">
    <property type="entry name" value="SAM-dependent_MTases_sf"/>
</dbReference>
<dbReference type="Gene3D" id="2.70.160.11">
    <property type="entry name" value="Hnrnp arginine n-methyltransferase1"/>
    <property type="match status" value="2"/>
</dbReference>
<evidence type="ECO:0000259" key="5">
    <source>
        <dbReference type="Pfam" id="PF22528"/>
    </source>
</evidence>
<evidence type="ECO:0000256" key="4">
    <source>
        <dbReference type="PROSITE-ProRule" id="PRU01015"/>
    </source>
</evidence>
<dbReference type="PANTHER" id="PTHR11006">
    <property type="entry name" value="PROTEIN ARGININE N-METHYLTRANSFERASE"/>
    <property type="match status" value="1"/>
</dbReference>
<dbReference type="GO" id="GO:0042054">
    <property type="term" value="F:histone methyltransferase activity"/>
    <property type="evidence" value="ECO:0007669"/>
    <property type="project" value="TreeGrafter"/>
</dbReference>
<reference evidence="6" key="1">
    <citation type="submission" date="2020-08" db="EMBL/GenBank/DDBJ databases">
        <title>Multicomponent nature underlies the extraordinary mechanical properties of spider dragline silk.</title>
        <authorList>
            <person name="Kono N."/>
            <person name="Nakamura H."/>
            <person name="Mori M."/>
            <person name="Yoshida Y."/>
            <person name="Ohtoshi R."/>
            <person name="Malay A.D."/>
            <person name="Moran D.A.P."/>
            <person name="Tomita M."/>
            <person name="Numata K."/>
            <person name="Arakawa K."/>
        </authorList>
    </citation>
    <scope>NUCLEOTIDE SEQUENCE</scope>
</reference>
<dbReference type="GO" id="GO:0032259">
    <property type="term" value="P:methylation"/>
    <property type="evidence" value="ECO:0007669"/>
    <property type="project" value="UniProtKB-KW"/>
</dbReference>
<feature type="domain" description="Protein arginine N-methyltransferase" evidence="5">
    <location>
        <begin position="646"/>
        <end position="793"/>
    </location>
</feature>
<evidence type="ECO:0000256" key="3">
    <source>
        <dbReference type="ARBA" id="ARBA00022691"/>
    </source>
</evidence>
<keyword evidence="3 4" id="KW-0949">S-adenosyl-L-methionine</keyword>
<dbReference type="InterPro" id="IPR055135">
    <property type="entry name" value="PRMT_dom"/>
</dbReference>
<name>A0A8X6X7J9_9ARAC</name>
<dbReference type="AlphaFoldDB" id="A0A8X6X7J9"/>
<dbReference type="InterPro" id="IPR011990">
    <property type="entry name" value="TPR-like_helical_dom_sf"/>
</dbReference>
<dbReference type="SUPFAM" id="SSF48452">
    <property type="entry name" value="TPR-like"/>
    <property type="match status" value="1"/>
</dbReference>
<accession>A0A8X6X7J9</accession>
<protein>
    <submittedName>
        <fullName evidence="6">Protein arginine N-methyltransferase 9</fullName>
    </submittedName>
</protein>
<evidence type="ECO:0000313" key="6">
    <source>
        <dbReference type="EMBL" id="GFY48343.1"/>
    </source>
</evidence>
<evidence type="ECO:0000313" key="7">
    <source>
        <dbReference type="Proteomes" id="UP000886998"/>
    </source>
</evidence>
<dbReference type="Proteomes" id="UP000886998">
    <property type="component" value="Unassembled WGS sequence"/>
</dbReference>
<proteinExistence type="predicted"/>
<evidence type="ECO:0000256" key="1">
    <source>
        <dbReference type="ARBA" id="ARBA00022603"/>
    </source>
</evidence>
<dbReference type="PROSITE" id="PS51678">
    <property type="entry name" value="SAM_MT_PRMT"/>
    <property type="match status" value="1"/>
</dbReference>
<dbReference type="EMBL" id="BMAV01006399">
    <property type="protein sequence ID" value="GFY48343.1"/>
    <property type="molecule type" value="Genomic_DNA"/>
</dbReference>
<sequence length="802" mass="91189">MPINKDHNIHFDVTNSEKNKTEGIMDNTTEDWNQGRQLLLQRCKSRALKCLHEHEYSRAFAHFIIVLTVQPSVKGELLNAFLFTLEKLAENLEKEKQINEVLMCYEQALDVLPQDSHVLHGLATTLFRFGYVECALSYFLKSYKANPFFTPSLYCMENLKNALVERWHFVMLNDKERNLAFKRAITRAIENGYNRVLDIGAGTGILSMMAVDANAEKVYACEASEIMFQVLQNVIQVNDKPVQTFQKFSTDLIIGEDLPEKVSLIVTEIFDAGLFGENSLETLSHAWEHLLVRDTENNSSNEENGVSSTHSNHLDKSNATVCQAKVIPYSADVYVVPVECEQLRRTFCLEDKVIQALDIKEGVIPQYLDEEPYSTEKVSNLKLKYLSEPSCILQANFNSHEEIKLLLQGKVLNLSYKCIESGNLDAFVMWFDLHLDEMDKISTAPKKESDHGCWEQAIFFVLPQYLEGASSLCNIGDNIETEFLCRGHFQLKKVKLSNSIPRNNFNQKLTMDPSLIYLLNSYVTGDVISLNLKDVSPVDNASILDISSFPILSLKCLKDSSNTVHVLKTQYQSEIEQLRDAHEISHERLIFKSYEDFCNDKMQCDFLIVDPVEICGLLKKNLLEDVTVLRMQCLKDSGLVVPGEIEIHAVLVESATLKEHSKIVSDERVDDYKISEIMNAYKCQIHQDIQYSTLPHQNITNPFKLCSIDLNNKSESGTRSFFSNSLKTTEVEVITNGKVTAVIYWFTLKYHSNFIVNTSDPNGLWKQGAIVLDEEVQVSKGEKICLQYSLKNSCFQIGIASH</sequence>
<dbReference type="InterPro" id="IPR025799">
    <property type="entry name" value="Arg_MeTrfase"/>
</dbReference>
<dbReference type="PANTHER" id="PTHR11006:SF60">
    <property type="entry name" value="PROTEIN ARGININE N-METHYLTRANSFERASE 9"/>
    <property type="match status" value="1"/>
</dbReference>
<comment type="caution">
    <text evidence="6">The sequence shown here is derived from an EMBL/GenBank/DDBJ whole genome shotgun (WGS) entry which is preliminary data.</text>
</comment>
<feature type="domain" description="Protein arginine N-methyltransferase" evidence="5">
    <location>
        <begin position="330"/>
        <end position="461"/>
    </location>
</feature>
<keyword evidence="7" id="KW-1185">Reference proteome</keyword>
<dbReference type="GO" id="GO:0016274">
    <property type="term" value="F:protein-arginine N-methyltransferase activity"/>
    <property type="evidence" value="ECO:0007669"/>
    <property type="project" value="InterPro"/>
</dbReference>
<keyword evidence="1 4" id="KW-0489">Methyltransferase</keyword>
<dbReference type="Pfam" id="PF06325">
    <property type="entry name" value="PrmA"/>
    <property type="match status" value="1"/>
</dbReference>
<dbReference type="GO" id="GO:0005634">
    <property type="term" value="C:nucleus"/>
    <property type="evidence" value="ECO:0007669"/>
    <property type="project" value="TreeGrafter"/>
</dbReference>
<gene>
    <name evidence="6" type="primary">prmt9</name>
    <name evidence="6" type="ORF">TNIN_50501</name>
</gene>
<dbReference type="CDD" id="cd02440">
    <property type="entry name" value="AdoMet_MTases"/>
    <property type="match status" value="1"/>
</dbReference>